<comment type="caution">
    <text evidence="2">The sequence shown here is derived from an EMBL/GenBank/DDBJ whole genome shotgun (WGS) entry which is preliminary data.</text>
</comment>
<organism evidence="2 3">
    <name type="scientific">Mesobacillus selenatarsenatis (strain DSM 18680 / JCM 14380 / FERM P-15431 / SF-1)</name>
    <dbReference type="NCBI Taxonomy" id="1321606"/>
    <lineage>
        <taxon>Bacteria</taxon>
        <taxon>Bacillati</taxon>
        <taxon>Bacillota</taxon>
        <taxon>Bacilli</taxon>
        <taxon>Bacillales</taxon>
        <taxon>Bacillaceae</taxon>
        <taxon>Mesobacillus</taxon>
    </lineage>
</organism>
<dbReference type="EMBL" id="BASE01000136">
    <property type="protein sequence ID" value="GAM16702.1"/>
    <property type="molecule type" value="Genomic_DNA"/>
</dbReference>
<protein>
    <submittedName>
        <fullName evidence="2">Uncharacterized protein</fullName>
    </submittedName>
</protein>
<evidence type="ECO:0000256" key="1">
    <source>
        <dbReference type="SAM" id="Coils"/>
    </source>
</evidence>
<dbReference type="AlphaFoldDB" id="A0A0A8XCE7"/>
<accession>A0A0A8XCE7</accession>
<proteinExistence type="predicted"/>
<dbReference type="RefSeq" id="WP_156972761.1">
    <property type="nucleotide sequence ID" value="NZ_BASE01000136.1"/>
</dbReference>
<name>A0A0A8XCE7_MESS1</name>
<reference evidence="2 3" key="1">
    <citation type="submission" date="2013-06" db="EMBL/GenBank/DDBJ databases">
        <title>Whole genome shotgun sequence of Bacillus selenatarsenatis SF-1.</title>
        <authorList>
            <person name="Kuroda M."/>
            <person name="Sei K."/>
            <person name="Yamashita M."/>
            <person name="Ike M."/>
        </authorList>
    </citation>
    <scope>NUCLEOTIDE SEQUENCE [LARGE SCALE GENOMIC DNA]</scope>
    <source>
        <strain evidence="2 3">SF-1</strain>
    </source>
</reference>
<dbReference type="OrthoDB" id="2925583at2"/>
<dbReference type="Proteomes" id="UP000031014">
    <property type="component" value="Unassembled WGS sequence"/>
</dbReference>
<keyword evidence="3" id="KW-1185">Reference proteome</keyword>
<evidence type="ECO:0000313" key="3">
    <source>
        <dbReference type="Proteomes" id="UP000031014"/>
    </source>
</evidence>
<gene>
    <name evidence="2" type="ORF">SAMD00020551_4932</name>
</gene>
<evidence type="ECO:0000313" key="2">
    <source>
        <dbReference type="EMBL" id="GAM16702.1"/>
    </source>
</evidence>
<sequence length="58" mass="6958">MQSNLSTEEQVKLKHLKLQLMNAQNQNERHSILKDIEQLLNKAKYRKRFMSTIVDNEM</sequence>
<keyword evidence="1" id="KW-0175">Coiled coil</keyword>
<feature type="coiled-coil region" evidence="1">
    <location>
        <begin position="6"/>
        <end position="33"/>
    </location>
</feature>